<dbReference type="OrthoDB" id="10589013at2759"/>
<evidence type="ECO:0000313" key="1">
    <source>
        <dbReference type="EMBL" id="KAJ6725437.1"/>
    </source>
</evidence>
<proteinExistence type="predicted"/>
<reference evidence="1" key="1">
    <citation type="submission" date="2022-11" db="EMBL/GenBank/DDBJ databases">
        <authorList>
            <person name="Hyden B.L."/>
            <person name="Feng K."/>
            <person name="Yates T."/>
            <person name="Jawdy S."/>
            <person name="Smart L.B."/>
            <person name="Muchero W."/>
        </authorList>
    </citation>
    <scope>NUCLEOTIDE SEQUENCE</scope>
    <source>
        <tissue evidence="1">Shoot tip</tissue>
    </source>
</reference>
<comment type="caution">
    <text evidence="1">The sequence shown here is derived from an EMBL/GenBank/DDBJ whole genome shotgun (WGS) entry which is preliminary data.</text>
</comment>
<dbReference type="Proteomes" id="UP001151532">
    <property type="component" value="Chromosome 8"/>
</dbReference>
<keyword evidence="2" id="KW-1185">Reference proteome</keyword>
<protein>
    <submittedName>
        <fullName evidence="1">Uncharacterized protein</fullName>
    </submittedName>
</protein>
<name>A0A9Q0U8N4_SALPP</name>
<organism evidence="1 2">
    <name type="scientific">Salix purpurea</name>
    <name type="common">Purple osier willow</name>
    <dbReference type="NCBI Taxonomy" id="77065"/>
    <lineage>
        <taxon>Eukaryota</taxon>
        <taxon>Viridiplantae</taxon>
        <taxon>Streptophyta</taxon>
        <taxon>Embryophyta</taxon>
        <taxon>Tracheophyta</taxon>
        <taxon>Spermatophyta</taxon>
        <taxon>Magnoliopsida</taxon>
        <taxon>eudicotyledons</taxon>
        <taxon>Gunneridae</taxon>
        <taxon>Pentapetalae</taxon>
        <taxon>rosids</taxon>
        <taxon>fabids</taxon>
        <taxon>Malpighiales</taxon>
        <taxon>Salicaceae</taxon>
        <taxon>Saliceae</taxon>
        <taxon>Salix</taxon>
    </lineage>
</organism>
<accession>A0A9Q0U8N4</accession>
<evidence type="ECO:0000313" key="2">
    <source>
        <dbReference type="Proteomes" id="UP001151532"/>
    </source>
</evidence>
<gene>
    <name evidence="1" type="ORF">OIU79_003750</name>
</gene>
<reference evidence="1" key="2">
    <citation type="journal article" date="2023" name="Int. J. Mol. Sci.">
        <title>De Novo Assembly and Annotation of 11 Diverse Shrub Willow (Salix) Genomes Reveals Novel Gene Organization in Sex-Linked Regions.</title>
        <authorList>
            <person name="Hyden B."/>
            <person name="Feng K."/>
            <person name="Yates T.B."/>
            <person name="Jawdy S."/>
            <person name="Cereghino C."/>
            <person name="Smart L.B."/>
            <person name="Muchero W."/>
        </authorList>
    </citation>
    <scope>NUCLEOTIDE SEQUENCE</scope>
    <source>
        <tissue evidence="1">Shoot tip</tissue>
    </source>
</reference>
<sequence length="118" mass="12849">MRSWVGPSMDQTHNAPARLSIGIKERLRCRLITSLAPPTSSPPMNTAGNVGHPILESACSISLPLGISSSSWTAKFTPNSLKRVLMVWHMQQLLLLKITTGLADAKFVTLSISRSPRN</sequence>
<dbReference type="EMBL" id="JAPFFK010000013">
    <property type="protein sequence ID" value="KAJ6725437.1"/>
    <property type="molecule type" value="Genomic_DNA"/>
</dbReference>
<dbReference type="AlphaFoldDB" id="A0A9Q0U8N4"/>